<evidence type="ECO:0000313" key="3">
    <source>
        <dbReference type="EMBL" id="APW59710.1"/>
    </source>
</evidence>
<evidence type="ECO:0000313" key="4">
    <source>
        <dbReference type="Proteomes" id="UP000186309"/>
    </source>
</evidence>
<dbReference type="STRING" id="1387353.BSF38_01141"/>
<dbReference type="NCBIfam" id="NF037970">
    <property type="entry name" value="vanZ_1"/>
    <property type="match status" value="1"/>
</dbReference>
<dbReference type="RefSeq" id="WP_083712719.1">
    <property type="nucleotide sequence ID" value="NZ_CP019082.1"/>
</dbReference>
<feature type="transmembrane region" description="Helical" evidence="1">
    <location>
        <begin position="54"/>
        <end position="78"/>
    </location>
</feature>
<dbReference type="AlphaFoldDB" id="A0A1U7CL93"/>
<proteinExistence type="predicted"/>
<dbReference type="OrthoDB" id="291892at2"/>
<keyword evidence="1" id="KW-1133">Transmembrane helix</keyword>
<keyword evidence="1" id="KW-0472">Membrane</keyword>
<dbReference type="Proteomes" id="UP000186309">
    <property type="component" value="Chromosome"/>
</dbReference>
<sequence>MKASAGWMSLLAAMTWCGLIFGTSSTVVMPHAFFAWIASHVLTDPESMQGFRVFWGLSWFAIVKGWHAAEYAILFLFTRAMLDRFTSLRPRRSILFALAFCVLFAMSDEYHQTFVPGRGGTWTDVAIDCLGAGLAALVCYVRQKRLAQSADAHAVSRWV</sequence>
<keyword evidence="4" id="KW-1185">Reference proteome</keyword>
<dbReference type="InterPro" id="IPR006976">
    <property type="entry name" value="VanZ-like"/>
</dbReference>
<protein>
    <recommendedName>
        <fullName evidence="2">VanZ-like domain-containing protein</fullName>
    </recommendedName>
</protein>
<gene>
    <name evidence="3" type="ORF">BSF38_01141</name>
</gene>
<keyword evidence="1" id="KW-0812">Transmembrane</keyword>
<evidence type="ECO:0000256" key="1">
    <source>
        <dbReference type="SAM" id="Phobius"/>
    </source>
</evidence>
<feature type="transmembrane region" description="Helical" evidence="1">
    <location>
        <begin position="119"/>
        <end position="141"/>
    </location>
</feature>
<dbReference type="KEGG" id="pbor:BSF38_01141"/>
<dbReference type="Pfam" id="PF04892">
    <property type="entry name" value="VanZ"/>
    <property type="match status" value="1"/>
</dbReference>
<reference evidence="4" key="1">
    <citation type="submission" date="2016-12" db="EMBL/GenBank/DDBJ databases">
        <title>Comparative genomics of four Isosphaeraceae planctomycetes: a common pool of plasmids and glycoside hydrolase genes.</title>
        <authorList>
            <person name="Ivanova A."/>
        </authorList>
    </citation>
    <scope>NUCLEOTIDE SEQUENCE [LARGE SCALE GENOMIC DNA]</scope>
    <source>
        <strain evidence="4">PX4</strain>
    </source>
</reference>
<feature type="transmembrane region" description="Helical" evidence="1">
    <location>
        <begin position="90"/>
        <end position="107"/>
    </location>
</feature>
<accession>A0A1U7CL93</accession>
<name>A0A1U7CL93_9BACT</name>
<evidence type="ECO:0000259" key="2">
    <source>
        <dbReference type="Pfam" id="PF04892"/>
    </source>
</evidence>
<dbReference type="EMBL" id="CP019082">
    <property type="protein sequence ID" value="APW59710.1"/>
    <property type="molecule type" value="Genomic_DNA"/>
</dbReference>
<organism evidence="3 4">
    <name type="scientific">Paludisphaera borealis</name>
    <dbReference type="NCBI Taxonomy" id="1387353"/>
    <lineage>
        <taxon>Bacteria</taxon>
        <taxon>Pseudomonadati</taxon>
        <taxon>Planctomycetota</taxon>
        <taxon>Planctomycetia</taxon>
        <taxon>Isosphaerales</taxon>
        <taxon>Isosphaeraceae</taxon>
        <taxon>Paludisphaera</taxon>
    </lineage>
</organism>
<feature type="domain" description="VanZ-like" evidence="2">
    <location>
        <begin position="35"/>
        <end position="141"/>
    </location>
</feature>